<dbReference type="PROSITE" id="PS50102">
    <property type="entry name" value="RRM"/>
    <property type="match status" value="2"/>
</dbReference>
<dbReference type="SMART" id="SM00360">
    <property type="entry name" value="RRM"/>
    <property type="match status" value="2"/>
</dbReference>
<dbReference type="InterPro" id="IPR000504">
    <property type="entry name" value="RRM_dom"/>
</dbReference>
<organism evidence="4 5">
    <name type="scientific">Zingiber officinale</name>
    <name type="common">Ginger</name>
    <name type="synonym">Amomum zingiber</name>
    <dbReference type="NCBI Taxonomy" id="94328"/>
    <lineage>
        <taxon>Eukaryota</taxon>
        <taxon>Viridiplantae</taxon>
        <taxon>Streptophyta</taxon>
        <taxon>Embryophyta</taxon>
        <taxon>Tracheophyta</taxon>
        <taxon>Spermatophyta</taxon>
        <taxon>Magnoliopsida</taxon>
        <taxon>Liliopsida</taxon>
        <taxon>Zingiberales</taxon>
        <taxon>Zingiberaceae</taxon>
        <taxon>Zingiber</taxon>
    </lineage>
</organism>
<dbReference type="GO" id="GO:0003723">
    <property type="term" value="F:RNA binding"/>
    <property type="evidence" value="ECO:0007669"/>
    <property type="project" value="UniProtKB-UniRule"/>
</dbReference>
<evidence type="ECO:0000259" key="3">
    <source>
        <dbReference type="PROSITE" id="PS50102"/>
    </source>
</evidence>
<keyword evidence="5" id="KW-1185">Reference proteome</keyword>
<dbReference type="PANTHER" id="PTHR48024:SF9">
    <property type="entry name" value="UBP1-ASSOCIATED PROTEINS 1A-RELATED"/>
    <property type="match status" value="1"/>
</dbReference>
<dbReference type="PANTHER" id="PTHR48024">
    <property type="entry name" value="GEO13361P1-RELATED"/>
    <property type="match status" value="1"/>
</dbReference>
<dbReference type="Proteomes" id="UP000734854">
    <property type="component" value="Unassembled WGS sequence"/>
</dbReference>
<evidence type="ECO:0000313" key="4">
    <source>
        <dbReference type="EMBL" id="KAG6525369.1"/>
    </source>
</evidence>
<dbReference type="InterPro" id="IPR050886">
    <property type="entry name" value="RNA-binding_reg"/>
</dbReference>
<dbReference type="AlphaFoldDB" id="A0A8J5HR27"/>
<comment type="caution">
    <text evidence="4">The sequence shown here is derived from an EMBL/GenBank/DDBJ whole genome shotgun (WGS) entry which is preliminary data.</text>
</comment>
<evidence type="ECO:0000256" key="1">
    <source>
        <dbReference type="ARBA" id="ARBA00022884"/>
    </source>
</evidence>
<dbReference type="EMBL" id="JACMSC010000004">
    <property type="protein sequence ID" value="KAG6525369.1"/>
    <property type="molecule type" value="Genomic_DNA"/>
</dbReference>
<dbReference type="OrthoDB" id="1875751at2759"/>
<feature type="domain" description="RRM" evidence="3">
    <location>
        <begin position="186"/>
        <end position="267"/>
    </location>
</feature>
<name>A0A8J5HR27_ZINOF</name>
<evidence type="ECO:0000313" key="5">
    <source>
        <dbReference type="Proteomes" id="UP000734854"/>
    </source>
</evidence>
<accession>A0A8J5HR27</accession>
<evidence type="ECO:0000256" key="2">
    <source>
        <dbReference type="PROSITE-ProRule" id="PRU00176"/>
    </source>
</evidence>
<dbReference type="Pfam" id="PF00076">
    <property type="entry name" value="RRM_1"/>
    <property type="match status" value="2"/>
</dbReference>
<sequence length="402" mass="42502">MEKTLAKKRKLALEQQQLQLALPTGNYVADQDDPVPFDGGDKESIVSTSSPDQICSLLMPFDKDQLIGFLIDAIADDASFLANICAVADQNVSHRNVFVHGIGWDTTRETLIHAFEPFGAVEDCNVVVDKTTGRCKGYAFVLFRTRAGAINALKEPEKKIKNRLTHCQLASIGPPAASSGGDTSGRKVYISNVHTDAAPDKLKAFFSQFGEIETGPFGFDMITGKSRGYAIFVYKTLEGARRALEEPHKVFEGHQLHCRLAIEHGQQKGKAPALALNPTVASSAPAATPQSVLAAVAAAQNIALYNQNPAAYSFLLGQNPILAAAVLNPTVAAAAAQNPTVGLLASQSQQIGVATTGSGASSFVGDYNSQALADLQVLQSYKALMFGQASSMGPSNSSGGFS</sequence>
<gene>
    <name evidence="4" type="ORF">ZIOFF_015325</name>
</gene>
<dbReference type="GO" id="GO:0005634">
    <property type="term" value="C:nucleus"/>
    <property type="evidence" value="ECO:0007669"/>
    <property type="project" value="TreeGrafter"/>
</dbReference>
<feature type="domain" description="RRM" evidence="3">
    <location>
        <begin position="95"/>
        <end position="195"/>
    </location>
</feature>
<protein>
    <recommendedName>
        <fullName evidence="3">RRM domain-containing protein</fullName>
    </recommendedName>
</protein>
<keyword evidence="1 2" id="KW-0694">RNA-binding</keyword>
<proteinExistence type="predicted"/>
<reference evidence="4 5" key="1">
    <citation type="submission" date="2020-08" db="EMBL/GenBank/DDBJ databases">
        <title>Plant Genome Project.</title>
        <authorList>
            <person name="Zhang R.-G."/>
        </authorList>
    </citation>
    <scope>NUCLEOTIDE SEQUENCE [LARGE SCALE GENOMIC DNA]</scope>
    <source>
        <tissue evidence="4">Rhizome</tissue>
    </source>
</reference>